<keyword evidence="3 6" id="KW-0812">Transmembrane</keyword>
<dbReference type="OrthoDB" id="10299318at2759"/>
<dbReference type="RefSeq" id="XP_028647808.1">
    <property type="nucleotide sequence ID" value="XM_028791975.2"/>
</dbReference>
<dbReference type="Ensembl" id="ENSECRT00000021983.1">
    <property type="protein sequence ID" value="ENSECRP00000021516.1"/>
    <property type="gene ID" value="ENSECRG00000014525.1"/>
</dbReference>
<keyword evidence="4 6" id="KW-1133">Transmembrane helix</keyword>
<feature type="transmembrane region" description="Helical" evidence="6">
    <location>
        <begin position="113"/>
        <end position="133"/>
    </location>
</feature>
<feature type="transmembrane region" description="Helical" evidence="6">
    <location>
        <begin position="53"/>
        <end position="76"/>
    </location>
</feature>
<dbReference type="InterPro" id="IPR007237">
    <property type="entry name" value="CD20-like"/>
</dbReference>
<evidence type="ECO:0000256" key="4">
    <source>
        <dbReference type="ARBA" id="ARBA00022989"/>
    </source>
</evidence>
<keyword evidence="5 6" id="KW-0472">Membrane</keyword>
<dbReference type="GeneID" id="114643388"/>
<evidence type="ECO:0000256" key="2">
    <source>
        <dbReference type="ARBA" id="ARBA00009565"/>
    </source>
</evidence>
<evidence type="ECO:0000313" key="8">
    <source>
        <dbReference type="Proteomes" id="UP000694620"/>
    </source>
</evidence>
<evidence type="ECO:0000313" key="7">
    <source>
        <dbReference type="Ensembl" id="ENSECRP00000021516.1"/>
    </source>
</evidence>
<keyword evidence="8" id="KW-1185">Reference proteome</keyword>
<reference evidence="7" key="1">
    <citation type="submission" date="2025-08" db="UniProtKB">
        <authorList>
            <consortium name="Ensembl"/>
        </authorList>
    </citation>
    <scope>IDENTIFICATION</scope>
</reference>
<accession>A0A8C4SSZ6</accession>
<reference evidence="7" key="2">
    <citation type="submission" date="2025-09" db="UniProtKB">
        <authorList>
            <consortium name="Ensembl"/>
        </authorList>
    </citation>
    <scope>IDENTIFICATION</scope>
</reference>
<evidence type="ECO:0000256" key="5">
    <source>
        <dbReference type="ARBA" id="ARBA00023136"/>
    </source>
</evidence>
<name>A0A8C4SSZ6_ERPCA</name>
<evidence type="ECO:0000256" key="6">
    <source>
        <dbReference type="SAM" id="Phobius"/>
    </source>
</evidence>
<comment type="similarity">
    <text evidence="2">Belongs to the MS4A family.</text>
</comment>
<protein>
    <submittedName>
        <fullName evidence="7">Membrane-spanning 4-domains subfamily A member 4A-like</fullName>
    </submittedName>
</protein>
<dbReference type="Proteomes" id="UP000694620">
    <property type="component" value="Unassembled WGS sequence"/>
</dbReference>
<dbReference type="GeneTree" id="ENSGT00940000163727"/>
<feature type="transmembrane region" description="Helical" evidence="6">
    <location>
        <begin position="174"/>
        <end position="194"/>
    </location>
</feature>
<sequence>MEKGITVIVPMATKATQDYTTYPSATASHGSDSITKVQLPQVLNKFRKGEPCILGILQLTSAIVNILFGVIMAMYLDALTFTGIPFWTGILYIISGSLSIAADKKPKTSLMNAMLTMNIISSIAAGIGIIFYATNLSFRIYISYCFYHLESDYVSPSSCEILHEKHTILHNGTIGLMLVFTILEFFVTIITSSFGCKVICGQNLPVIIVQQTIHSNTDPAPNV</sequence>
<dbReference type="GO" id="GO:0016020">
    <property type="term" value="C:membrane"/>
    <property type="evidence" value="ECO:0007669"/>
    <property type="project" value="UniProtKB-SubCell"/>
</dbReference>
<proteinExistence type="inferred from homology"/>
<evidence type="ECO:0000256" key="3">
    <source>
        <dbReference type="ARBA" id="ARBA00022692"/>
    </source>
</evidence>
<evidence type="ECO:0000256" key="1">
    <source>
        <dbReference type="ARBA" id="ARBA00004141"/>
    </source>
</evidence>
<feature type="transmembrane region" description="Helical" evidence="6">
    <location>
        <begin position="82"/>
        <end position="101"/>
    </location>
</feature>
<organism evidence="7 8">
    <name type="scientific">Erpetoichthys calabaricus</name>
    <name type="common">Rope fish</name>
    <name type="synonym">Calamoichthys calabaricus</name>
    <dbReference type="NCBI Taxonomy" id="27687"/>
    <lineage>
        <taxon>Eukaryota</taxon>
        <taxon>Metazoa</taxon>
        <taxon>Chordata</taxon>
        <taxon>Craniata</taxon>
        <taxon>Vertebrata</taxon>
        <taxon>Euteleostomi</taxon>
        <taxon>Actinopterygii</taxon>
        <taxon>Polypteriformes</taxon>
        <taxon>Polypteridae</taxon>
        <taxon>Erpetoichthys</taxon>
    </lineage>
</organism>
<dbReference type="PANTHER" id="PTHR23320:SF128">
    <property type="entry name" value="MEMBRANE-SPANNING 4-DOMAINS SUBFAMILY A MEMBER 4A"/>
    <property type="match status" value="1"/>
</dbReference>
<dbReference type="InterPro" id="IPR030417">
    <property type="entry name" value="MS4A"/>
</dbReference>
<dbReference type="PANTHER" id="PTHR23320">
    <property type="entry name" value="MEMBRANE-SPANNING 4-DOMAINS SUBFAMILY A MS4A -RELATED"/>
    <property type="match status" value="1"/>
</dbReference>
<dbReference type="Pfam" id="PF04103">
    <property type="entry name" value="CD20"/>
    <property type="match status" value="1"/>
</dbReference>
<comment type="subcellular location">
    <subcellularLocation>
        <location evidence="1">Membrane</location>
        <topology evidence="1">Multi-pass membrane protein</topology>
    </subcellularLocation>
</comment>
<dbReference type="AlphaFoldDB" id="A0A8C4SSZ6"/>
<gene>
    <name evidence="7" type="primary">LOC114643388</name>
</gene>